<evidence type="ECO:0000259" key="2">
    <source>
        <dbReference type="PROSITE" id="PS50108"/>
    </source>
</evidence>
<evidence type="ECO:0000313" key="3">
    <source>
        <dbReference type="EMBL" id="TKA69913.1"/>
    </source>
</evidence>
<dbReference type="STRING" id="329884.A0A4U0X4H6"/>
<dbReference type="PROSITE" id="PS50108">
    <property type="entry name" value="CRIB"/>
    <property type="match status" value="1"/>
</dbReference>
<name>A0A4U0X4H6_9PEZI</name>
<feature type="region of interest" description="Disordered" evidence="1">
    <location>
        <begin position="356"/>
        <end position="403"/>
    </location>
</feature>
<proteinExistence type="predicted"/>
<dbReference type="InterPro" id="IPR000095">
    <property type="entry name" value="CRIB_dom"/>
</dbReference>
<sequence>MAGISDIEPRRDRSASLFSTDSYSHHRQWRRPAHTPDQPWTAPESTGTRGGDRDVPNRRSFFGRALSDAAVRTRVPTLHSTMSSQSPPPHQHPPRPETSLSSTRRSKTEPLQQIRDSLFGGRKKVTPPISREALPSQEPRPSSRSDHVGRGDVLLAQDQFRSELDYYRYLRKNTISPPFNFEHVTHTAKQQLPPLETVHEKDLPARFWSVSAYQRPKRQLNGIKADDLSKKLPAMGVERGAPSSRPTSPVPVELDVDRPWLASSMGGPVSGIDETMFDEARDTIVNPTHDMRQFDKLRKPLGHPHRKSSLTTLNDQRLNLLSDATWEDDVEFCYQHEAESTCDFDWQDTKTLREPSIAESEGGVRLSAWIAPSPSPTPERSRSARRDSCESPAPDSRRSVVGHRGFLAARTNSLLSHKKSLAPPNIHLAPLQSSHANSMLSPVISIAGSDTEAPASASLPAFSPQTLHFRNFDSVQRRSTDNLSDPESNSTLSSRNRTSSSCSSYDSASRRTAPATTRSSSAAAGAAAGTTSAATATRETVRWSAASSISMPELLHSERRSKLALQKSSISRPLESLPHSPGASIIPGAVAVDEQKQQRQQIFFPRAPPAHEQVLLPQRQSLNGVVWTAGARQQSPGERAAMQRSCTGGWGGGRSSGVLQPRGRAAKTTTTPGRFSRLLAVEEGGQMVGGRTTTAAEWI</sequence>
<feature type="compositionally biased region" description="Basic and acidic residues" evidence="1">
    <location>
        <begin position="379"/>
        <end position="389"/>
    </location>
</feature>
<dbReference type="AlphaFoldDB" id="A0A4U0X4H6"/>
<feature type="region of interest" description="Disordered" evidence="1">
    <location>
        <begin position="477"/>
        <end position="539"/>
    </location>
</feature>
<comment type="caution">
    <text evidence="3">The sequence shown here is derived from an EMBL/GenBank/DDBJ whole genome shotgun (WGS) entry which is preliminary data.</text>
</comment>
<dbReference type="OrthoDB" id="24581at2759"/>
<protein>
    <recommendedName>
        <fullName evidence="2">CRIB domain-containing protein</fullName>
    </recommendedName>
</protein>
<evidence type="ECO:0000313" key="4">
    <source>
        <dbReference type="Proteomes" id="UP000309340"/>
    </source>
</evidence>
<evidence type="ECO:0000256" key="1">
    <source>
        <dbReference type="SAM" id="MobiDB-lite"/>
    </source>
</evidence>
<feature type="domain" description="CRIB" evidence="2">
    <location>
        <begin position="175"/>
        <end position="188"/>
    </location>
</feature>
<feature type="compositionally biased region" description="Basic and acidic residues" evidence="1">
    <location>
        <begin position="141"/>
        <end position="150"/>
    </location>
</feature>
<gene>
    <name evidence="3" type="ORF">B0A55_07645</name>
</gene>
<dbReference type="Proteomes" id="UP000309340">
    <property type="component" value="Unassembled WGS sequence"/>
</dbReference>
<reference evidence="3 4" key="1">
    <citation type="submission" date="2017-03" db="EMBL/GenBank/DDBJ databases">
        <title>Genomes of endolithic fungi from Antarctica.</title>
        <authorList>
            <person name="Coleine C."/>
            <person name="Masonjones S."/>
            <person name="Stajich J.E."/>
        </authorList>
    </citation>
    <scope>NUCLEOTIDE SEQUENCE [LARGE SCALE GENOMIC DNA]</scope>
    <source>
        <strain evidence="3 4">CCFEE 5184</strain>
    </source>
</reference>
<feature type="region of interest" description="Disordered" evidence="1">
    <location>
        <begin position="631"/>
        <end position="670"/>
    </location>
</feature>
<dbReference type="EMBL" id="NAJQ01000425">
    <property type="protein sequence ID" value="TKA69913.1"/>
    <property type="molecule type" value="Genomic_DNA"/>
</dbReference>
<keyword evidence="4" id="KW-1185">Reference proteome</keyword>
<feature type="compositionally biased region" description="Low complexity" evidence="1">
    <location>
        <begin position="488"/>
        <end position="538"/>
    </location>
</feature>
<organism evidence="3 4">
    <name type="scientific">Friedmanniomyces simplex</name>
    <dbReference type="NCBI Taxonomy" id="329884"/>
    <lineage>
        <taxon>Eukaryota</taxon>
        <taxon>Fungi</taxon>
        <taxon>Dikarya</taxon>
        <taxon>Ascomycota</taxon>
        <taxon>Pezizomycotina</taxon>
        <taxon>Dothideomycetes</taxon>
        <taxon>Dothideomycetidae</taxon>
        <taxon>Mycosphaerellales</taxon>
        <taxon>Teratosphaeriaceae</taxon>
        <taxon>Friedmanniomyces</taxon>
    </lineage>
</organism>
<feature type="compositionally biased region" description="Polar residues" evidence="1">
    <location>
        <begin position="98"/>
        <end position="115"/>
    </location>
</feature>
<accession>A0A4U0X4H6</accession>
<feature type="region of interest" description="Disordered" evidence="1">
    <location>
        <begin position="1"/>
        <end position="153"/>
    </location>
</feature>